<dbReference type="AlphaFoldDB" id="A0A2T1N7T8"/>
<organism evidence="4 5">
    <name type="scientific">Mesoflavibacter zeaxanthinifaciens subsp. sabulilitoris</name>
    <dbReference type="NCBI Taxonomy" id="1520893"/>
    <lineage>
        <taxon>Bacteria</taxon>
        <taxon>Pseudomonadati</taxon>
        <taxon>Bacteroidota</taxon>
        <taxon>Flavobacteriia</taxon>
        <taxon>Flavobacteriales</taxon>
        <taxon>Flavobacteriaceae</taxon>
        <taxon>Mesoflavibacter</taxon>
    </lineage>
</organism>
<accession>A0A2T1N7T8</accession>
<dbReference type="Pfam" id="PF18962">
    <property type="entry name" value="Por_Secre_tail"/>
    <property type="match status" value="1"/>
</dbReference>
<dbReference type="EMBL" id="PXOT01000025">
    <property type="protein sequence ID" value="PSG87935.1"/>
    <property type="molecule type" value="Genomic_DNA"/>
</dbReference>
<protein>
    <recommendedName>
        <fullName evidence="3">Secretion system C-terminal sorting domain-containing protein</fullName>
    </recommendedName>
</protein>
<reference evidence="4 5" key="1">
    <citation type="submission" date="2018-03" db="EMBL/GenBank/DDBJ databases">
        <title>Mesoflavibacter sp. HG37 and Mesoflavibacter sp. HG96 sp.nov., two marine bacteria isolated from seawater of Western Pacific Ocean.</title>
        <authorList>
            <person name="Cheng H."/>
            <person name="Wu Y.-H."/>
            <person name="Guo L.-L."/>
            <person name="Xu X.-W."/>
        </authorList>
    </citation>
    <scope>NUCLEOTIDE SEQUENCE [LARGE SCALE GENOMIC DNA]</scope>
    <source>
        <strain evidence="4 5">KCTC 42117</strain>
    </source>
</reference>
<dbReference type="SUPFAM" id="SSF49464">
    <property type="entry name" value="Carboxypeptidase regulatory domain-like"/>
    <property type="match status" value="1"/>
</dbReference>
<evidence type="ECO:0000313" key="4">
    <source>
        <dbReference type="EMBL" id="PSG87935.1"/>
    </source>
</evidence>
<evidence type="ECO:0000256" key="2">
    <source>
        <dbReference type="SAM" id="SignalP"/>
    </source>
</evidence>
<sequence length="209" mass="23069">MKLKLLLSLLLLSSTITKAQTIKGTITDGKNKLEDANIIVKSTKRGTTSDANGEFKIEAIKNDTLSISYLGYSTKNIVITDKNNIEVILKVDNTLDEVVLIGYQSTTYKCCYSCFVKVTKITENNKSIVKSKLFPNPSSTGVFSLQLLKNYNQVEVQVTNLSGQILQQHQFNNVSQPLSLDLSQFNSGVYLITIVADGEKLPSKKAIKP</sequence>
<dbReference type="Gene3D" id="2.60.40.1120">
    <property type="entry name" value="Carboxypeptidase-like, regulatory domain"/>
    <property type="match status" value="1"/>
</dbReference>
<dbReference type="Pfam" id="PF13715">
    <property type="entry name" value="CarbopepD_reg_2"/>
    <property type="match status" value="1"/>
</dbReference>
<dbReference type="OrthoDB" id="1139263at2"/>
<feature type="chain" id="PRO_5015455647" description="Secretion system C-terminal sorting domain-containing protein" evidence="2">
    <location>
        <begin position="20"/>
        <end position="209"/>
    </location>
</feature>
<feature type="domain" description="Secretion system C-terminal sorting" evidence="3">
    <location>
        <begin position="133"/>
        <end position="205"/>
    </location>
</feature>
<proteinExistence type="predicted"/>
<keyword evidence="5" id="KW-1185">Reference proteome</keyword>
<gene>
    <name evidence="4" type="ORF">C7H61_12045</name>
</gene>
<dbReference type="InterPro" id="IPR008969">
    <property type="entry name" value="CarboxyPept-like_regulatory"/>
</dbReference>
<feature type="signal peptide" evidence="2">
    <location>
        <begin position="1"/>
        <end position="19"/>
    </location>
</feature>
<dbReference type="InterPro" id="IPR026444">
    <property type="entry name" value="Secre_tail"/>
</dbReference>
<evidence type="ECO:0000313" key="5">
    <source>
        <dbReference type="Proteomes" id="UP000238430"/>
    </source>
</evidence>
<evidence type="ECO:0000256" key="1">
    <source>
        <dbReference type="ARBA" id="ARBA00022729"/>
    </source>
</evidence>
<evidence type="ECO:0000259" key="3">
    <source>
        <dbReference type="Pfam" id="PF18962"/>
    </source>
</evidence>
<comment type="caution">
    <text evidence="4">The sequence shown here is derived from an EMBL/GenBank/DDBJ whole genome shotgun (WGS) entry which is preliminary data.</text>
</comment>
<dbReference type="NCBIfam" id="TIGR04183">
    <property type="entry name" value="Por_Secre_tail"/>
    <property type="match status" value="1"/>
</dbReference>
<dbReference type="RefSeq" id="WP_106680108.1">
    <property type="nucleotide sequence ID" value="NZ_JACHWV010000004.1"/>
</dbReference>
<keyword evidence="1 2" id="KW-0732">Signal</keyword>
<name>A0A2T1N7T8_9FLAO</name>
<dbReference type="Gene3D" id="2.60.40.3080">
    <property type="match status" value="1"/>
</dbReference>
<dbReference type="Proteomes" id="UP000238430">
    <property type="component" value="Unassembled WGS sequence"/>
</dbReference>